<dbReference type="InterPro" id="IPR049198">
    <property type="entry name" value="DUF6865"/>
</dbReference>
<keyword evidence="3" id="KW-1185">Reference proteome</keyword>
<dbReference type="PANTHER" id="PTHR35282">
    <property type="entry name" value="F5D14.24 PROTEIN"/>
    <property type="match status" value="1"/>
</dbReference>
<reference evidence="2 3" key="1">
    <citation type="submission" date="2016-09" db="EMBL/GenBank/DDBJ databases">
        <title>The draft genome of Dichanthelium oligosanthes: A C3 panicoid grass species.</title>
        <authorList>
            <person name="Studer A.J."/>
            <person name="Schnable J.C."/>
            <person name="Brutnell T.P."/>
        </authorList>
    </citation>
    <scope>NUCLEOTIDE SEQUENCE [LARGE SCALE GENOMIC DNA]</scope>
    <source>
        <strain evidence="3">cv. Kellogg 1175</strain>
        <tissue evidence="2">Leaf</tissue>
    </source>
</reference>
<dbReference type="Pfam" id="PF21737">
    <property type="entry name" value="DUF6865"/>
    <property type="match status" value="1"/>
</dbReference>
<gene>
    <name evidence="2" type="ORF">BAE44_0007989</name>
</gene>
<evidence type="ECO:0000313" key="3">
    <source>
        <dbReference type="Proteomes" id="UP000095767"/>
    </source>
</evidence>
<protein>
    <submittedName>
        <fullName evidence="2">Uncharacterized protein</fullName>
    </submittedName>
</protein>
<sequence>MASPSARTEFSREAARQSLIAISQSVPETPSSQAVKTPTSTAENGKLDDGADKYRSKLMSITDLSFDAQPMPCPTKDVTTV</sequence>
<organism evidence="2 3">
    <name type="scientific">Dichanthelium oligosanthes</name>
    <dbReference type="NCBI Taxonomy" id="888268"/>
    <lineage>
        <taxon>Eukaryota</taxon>
        <taxon>Viridiplantae</taxon>
        <taxon>Streptophyta</taxon>
        <taxon>Embryophyta</taxon>
        <taxon>Tracheophyta</taxon>
        <taxon>Spermatophyta</taxon>
        <taxon>Magnoliopsida</taxon>
        <taxon>Liliopsida</taxon>
        <taxon>Poales</taxon>
        <taxon>Poaceae</taxon>
        <taxon>PACMAD clade</taxon>
        <taxon>Panicoideae</taxon>
        <taxon>Panicodae</taxon>
        <taxon>Paniceae</taxon>
        <taxon>Dichantheliinae</taxon>
        <taxon>Dichanthelium</taxon>
    </lineage>
</organism>
<evidence type="ECO:0000313" key="2">
    <source>
        <dbReference type="EMBL" id="OEL30992.1"/>
    </source>
</evidence>
<dbReference type="AlphaFoldDB" id="A0A1E5W0V6"/>
<evidence type="ECO:0000256" key="1">
    <source>
        <dbReference type="SAM" id="MobiDB-lite"/>
    </source>
</evidence>
<dbReference type="EMBL" id="LWDX02024343">
    <property type="protein sequence ID" value="OEL30992.1"/>
    <property type="molecule type" value="Genomic_DNA"/>
</dbReference>
<proteinExistence type="predicted"/>
<dbReference type="OrthoDB" id="632588at2759"/>
<accession>A0A1E5W0V6</accession>
<feature type="compositionally biased region" description="Polar residues" evidence="1">
    <location>
        <begin position="22"/>
        <end position="43"/>
    </location>
</feature>
<comment type="caution">
    <text evidence="2">The sequence shown here is derived from an EMBL/GenBank/DDBJ whole genome shotgun (WGS) entry which is preliminary data.</text>
</comment>
<dbReference type="Proteomes" id="UP000095767">
    <property type="component" value="Unassembled WGS sequence"/>
</dbReference>
<name>A0A1E5W0V6_9POAL</name>
<dbReference type="PANTHER" id="PTHR35282:SF2">
    <property type="entry name" value="F5D14.24 PROTEIN"/>
    <property type="match status" value="1"/>
</dbReference>
<feature type="region of interest" description="Disordered" evidence="1">
    <location>
        <begin position="22"/>
        <end position="50"/>
    </location>
</feature>